<keyword evidence="3" id="KW-1185">Reference proteome</keyword>
<reference evidence="3" key="1">
    <citation type="submission" date="2012-12" db="EMBL/GenBank/DDBJ databases">
        <authorList>
            <person name="Hellsten U."/>
            <person name="Grimwood J."/>
            <person name="Chapman J.A."/>
            <person name="Shapiro H."/>
            <person name="Aerts A."/>
            <person name="Otillar R.P."/>
            <person name="Terry A.Y."/>
            <person name="Boore J.L."/>
            <person name="Simakov O."/>
            <person name="Marletaz F."/>
            <person name="Cho S.-J."/>
            <person name="Edsinger-Gonzales E."/>
            <person name="Havlak P."/>
            <person name="Kuo D.-H."/>
            <person name="Larsson T."/>
            <person name="Lv J."/>
            <person name="Arendt D."/>
            <person name="Savage R."/>
            <person name="Osoegawa K."/>
            <person name="de Jong P."/>
            <person name="Lindberg D.R."/>
            <person name="Seaver E.C."/>
            <person name="Weisblat D.A."/>
            <person name="Putnam N.H."/>
            <person name="Grigoriev I.V."/>
            <person name="Rokhsar D.S."/>
        </authorList>
    </citation>
    <scope>NUCLEOTIDE SEQUENCE</scope>
    <source>
        <strain evidence="3">I ESC-2004</strain>
    </source>
</reference>
<dbReference type="AlphaFoldDB" id="R7TLM2"/>
<proteinExistence type="predicted"/>
<dbReference type="EnsemblMetazoa" id="CapteT198475">
    <property type="protein sequence ID" value="CapteP198475"/>
    <property type="gene ID" value="CapteG198475"/>
</dbReference>
<gene>
    <name evidence="1" type="ORF">CAPTEDRAFT_198475</name>
</gene>
<accession>R7TLM2</accession>
<evidence type="ECO:0000313" key="2">
    <source>
        <dbReference type="EnsemblMetazoa" id="CapteP198475"/>
    </source>
</evidence>
<dbReference type="EMBL" id="AMQN01012181">
    <property type="status" value="NOT_ANNOTATED_CDS"/>
    <property type="molecule type" value="Genomic_DNA"/>
</dbReference>
<sequence>MRQSWSAASRSARSELLVKEAQAALTADGVNVLQHSEVVVGTAASSLPVGHITCAANQLLLFDSCDRYLRKKITGSDHILYCKVYMYTPLLMESIVDQGLCIIMRLPVTTIEMDTRKYVPTIQLDANGQSAVHVASYDCRKECNSSALLKIAASTFNSDGEPVKNVASSLALPKHVTGSNSILEQAQVFGFPTKRRVGMFLHEEIVVVFLHELTT</sequence>
<reference evidence="2" key="3">
    <citation type="submission" date="2015-06" db="UniProtKB">
        <authorList>
            <consortium name="EnsemblMetazoa"/>
        </authorList>
    </citation>
    <scope>IDENTIFICATION</scope>
</reference>
<organism evidence="1">
    <name type="scientific">Capitella teleta</name>
    <name type="common">Polychaete worm</name>
    <dbReference type="NCBI Taxonomy" id="283909"/>
    <lineage>
        <taxon>Eukaryota</taxon>
        <taxon>Metazoa</taxon>
        <taxon>Spiralia</taxon>
        <taxon>Lophotrochozoa</taxon>
        <taxon>Annelida</taxon>
        <taxon>Polychaeta</taxon>
        <taxon>Sedentaria</taxon>
        <taxon>Scolecida</taxon>
        <taxon>Capitellidae</taxon>
        <taxon>Capitella</taxon>
    </lineage>
</organism>
<dbReference type="EMBL" id="KB309345">
    <property type="protein sequence ID" value="ELT94728.1"/>
    <property type="molecule type" value="Genomic_DNA"/>
</dbReference>
<dbReference type="EMBL" id="AMQN01012180">
    <property type="status" value="NOT_ANNOTATED_CDS"/>
    <property type="molecule type" value="Genomic_DNA"/>
</dbReference>
<dbReference type="EMBL" id="AMQN01012182">
    <property type="status" value="NOT_ANNOTATED_CDS"/>
    <property type="molecule type" value="Genomic_DNA"/>
</dbReference>
<dbReference type="Proteomes" id="UP000014760">
    <property type="component" value="Unassembled WGS sequence"/>
</dbReference>
<evidence type="ECO:0000313" key="3">
    <source>
        <dbReference type="Proteomes" id="UP000014760"/>
    </source>
</evidence>
<evidence type="ECO:0000313" key="1">
    <source>
        <dbReference type="EMBL" id="ELT94728.1"/>
    </source>
</evidence>
<reference evidence="1 3" key="2">
    <citation type="journal article" date="2013" name="Nature">
        <title>Insights into bilaterian evolution from three spiralian genomes.</title>
        <authorList>
            <person name="Simakov O."/>
            <person name="Marletaz F."/>
            <person name="Cho S.J."/>
            <person name="Edsinger-Gonzales E."/>
            <person name="Havlak P."/>
            <person name="Hellsten U."/>
            <person name="Kuo D.H."/>
            <person name="Larsson T."/>
            <person name="Lv J."/>
            <person name="Arendt D."/>
            <person name="Savage R."/>
            <person name="Osoegawa K."/>
            <person name="de Jong P."/>
            <person name="Grimwood J."/>
            <person name="Chapman J.A."/>
            <person name="Shapiro H."/>
            <person name="Aerts A."/>
            <person name="Otillar R.P."/>
            <person name="Terry A.Y."/>
            <person name="Boore J.L."/>
            <person name="Grigoriev I.V."/>
            <person name="Lindberg D.R."/>
            <person name="Seaver E.C."/>
            <person name="Weisblat D.A."/>
            <person name="Putnam N.H."/>
            <person name="Rokhsar D.S."/>
        </authorList>
    </citation>
    <scope>NUCLEOTIDE SEQUENCE</scope>
    <source>
        <strain evidence="1 3">I ESC-2004</strain>
    </source>
</reference>
<protein>
    <submittedName>
        <fullName evidence="1 2">Uncharacterized protein</fullName>
    </submittedName>
</protein>
<name>R7TLM2_CAPTE</name>
<dbReference type="HOGENOM" id="CLU_1284384_0_0_1"/>